<sequence>MTDQTANRRHECSAVPYRVIDDKSAMKVGLLLAGVALVLIVIHIITYSMMFLQGHGEDGFAGVIHSFVNLGGDNSVSENLNHGMLFICFTSFLYVFHKTRSRLSLFLFSFFAFAWFDDSCQYHERLGIILAHAFELPALFGLREKDLGELLAWVLAAAILASLGVWAYRGRRSGDGTVLRSIVYPIAILIFCAVVFDIAHIMIEGPMADVVFTALEDGGEMMAIAAAATVSLAIQGNYGKIYQRG</sequence>
<protein>
    <submittedName>
        <fullName evidence="2">Uncharacterized protein</fullName>
    </submittedName>
</protein>
<feature type="transmembrane region" description="Helical" evidence="1">
    <location>
        <begin position="28"/>
        <end position="50"/>
    </location>
</feature>
<dbReference type="AlphaFoldDB" id="A0A5C4R1H6"/>
<keyword evidence="3" id="KW-1185">Reference proteome</keyword>
<dbReference type="EMBL" id="VDDC01000052">
    <property type="protein sequence ID" value="TNH37733.1"/>
    <property type="molecule type" value="Genomic_DNA"/>
</dbReference>
<keyword evidence="1" id="KW-0472">Membrane</keyword>
<reference evidence="2 3" key="1">
    <citation type="submission" date="2019-06" db="EMBL/GenBank/DDBJ databases">
        <authorList>
            <person name="Li J."/>
        </authorList>
    </citation>
    <scope>NUCLEOTIDE SEQUENCE [LARGE SCALE GENOMIC DNA]</scope>
    <source>
        <strain evidence="2 3">CGMCC 1.8012</strain>
    </source>
</reference>
<feature type="transmembrane region" description="Helical" evidence="1">
    <location>
        <begin position="101"/>
        <end position="116"/>
    </location>
</feature>
<keyword evidence="1" id="KW-1133">Transmembrane helix</keyword>
<evidence type="ECO:0000313" key="2">
    <source>
        <dbReference type="EMBL" id="TNH37733.1"/>
    </source>
</evidence>
<dbReference type="RefSeq" id="WP_176695204.1">
    <property type="nucleotide sequence ID" value="NZ_VDDC01000052.1"/>
</dbReference>
<feature type="transmembrane region" description="Helical" evidence="1">
    <location>
        <begin position="150"/>
        <end position="169"/>
    </location>
</feature>
<evidence type="ECO:0000313" key="3">
    <source>
        <dbReference type="Proteomes" id="UP000304880"/>
    </source>
</evidence>
<dbReference type="Proteomes" id="UP000304880">
    <property type="component" value="Unassembled WGS sequence"/>
</dbReference>
<gene>
    <name evidence="2" type="ORF">FHD67_18640</name>
</gene>
<feature type="transmembrane region" description="Helical" evidence="1">
    <location>
        <begin position="181"/>
        <end position="201"/>
    </location>
</feature>
<feature type="transmembrane region" description="Helical" evidence="1">
    <location>
        <begin position="80"/>
        <end position="96"/>
    </location>
</feature>
<name>A0A5C4R1H6_9RHOB</name>
<organism evidence="2 3">
    <name type="scientific">Paracoccus haeundaensis</name>
    <dbReference type="NCBI Taxonomy" id="225362"/>
    <lineage>
        <taxon>Bacteria</taxon>
        <taxon>Pseudomonadati</taxon>
        <taxon>Pseudomonadota</taxon>
        <taxon>Alphaproteobacteria</taxon>
        <taxon>Rhodobacterales</taxon>
        <taxon>Paracoccaceae</taxon>
        <taxon>Paracoccus</taxon>
    </lineage>
</organism>
<comment type="caution">
    <text evidence="2">The sequence shown here is derived from an EMBL/GenBank/DDBJ whole genome shotgun (WGS) entry which is preliminary data.</text>
</comment>
<proteinExistence type="predicted"/>
<evidence type="ECO:0000256" key="1">
    <source>
        <dbReference type="SAM" id="Phobius"/>
    </source>
</evidence>
<keyword evidence="1" id="KW-0812">Transmembrane</keyword>
<accession>A0A5C4R1H6</accession>
<feature type="transmembrane region" description="Helical" evidence="1">
    <location>
        <begin position="221"/>
        <end position="239"/>
    </location>
</feature>